<gene>
    <name evidence="6" type="ORF">A6F49_00590</name>
</gene>
<sequence length="227" mass="24755">MIDEGHNMWALGTKNAIAEAAAQELLDHGYAGTSLAKIAKRLGQTKGALTYHFPTKADFATYFIMVLRGATSQADAYAKAHYPECGARRLLLYFLVMDSWQTTEAQLAAGMTLLGDSASPALEADEVIRDWLSISVDALQVCQSVGELDPGLSVLDGAEMFLVTILGAGLFRHHLRSSVPGTKPLRFVRFALAAVGAPTVDEYAHEVVSRYAHHVPTLEYTWLQRFA</sequence>
<dbReference type="SUPFAM" id="SSF46689">
    <property type="entry name" value="Homeodomain-like"/>
    <property type="match status" value="1"/>
</dbReference>
<dbReference type="RefSeq" id="WP_043055346.1">
    <property type="nucleotide sequence ID" value="NZ_LXEY01000103.1"/>
</dbReference>
<proteinExistence type="predicted"/>
<feature type="DNA-binding region" description="H-T-H motif" evidence="4">
    <location>
        <begin position="34"/>
        <end position="53"/>
    </location>
</feature>
<protein>
    <recommendedName>
        <fullName evidence="5">HTH tetR-type domain-containing protein</fullName>
    </recommendedName>
</protein>
<evidence type="ECO:0000256" key="2">
    <source>
        <dbReference type="ARBA" id="ARBA00023125"/>
    </source>
</evidence>
<dbReference type="Pfam" id="PF00440">
    <property type="entry name" value="TetR_N"/>
    <property type="match status" value="1"/>
</dbReference>
<keyword evidence="1" id="KW-0805">Transcription regulation</keyword>
<dbReference type="InterPro" id="IPR001647">
    <property type="entry name" value="HTH_TetR"/>
</dbReference>
<dbReference type="GO" id="GO:0003700">
    <property type="term" value="F:DNA-binding transcription factor activity"/>
    <property type="evidence" value="ECO:0007669"/>
    <property type="project" value="TreeGrafter"/>
</dbReference>
<feature type="domain" description="HTH tetR-type" evidence="5">
    <location>
        <begin position="11"/>
        <end position="71"/>
    </location>
</feature>
<keyword evidence="7" id="KW-1185">Reference proteome</keyword>
<name>A0A1B7LVL6_9MICC</name>
<evidence type="ECO:0000256" key="3">
    <source>
        <dbReference type="ARBA" id="ARBA00023163"/>
    </source>
</evidence>
<reference evidence="6 7" key="1">
    <citation type="submission" date="2016-04" db="EMBL/GenBank/DDBJ databases">
        <title>First whole genome shotgun sequence of the bacterium Enteractinococcus sp. strain UASWS1574.</title>
        <authorList>
            <person name="Crovadore J."/>
            <person name="Chablais R."/>
            <person name="Lefort F."/>
        </authorList>
    </citation>
    <scope>NUCLEOTIDE SEQUENCE [LARGE SCALE GENOMIC DNA]</scope>
    <source>
        <strain evidence="6 7">UASWS1574</strain>
    </source>
</reference>
<dbReference type="InterPro" id="IPR009057">
    <property type="entry name" value="Homeodomain-like_sf"/>
</dbReference>
<dbReference type="Proteomes" id="UP000078292">
    <property type="component" value="Unassembled WGS sequence"/>
</dbReference>
<dbReference type="OrthoDB" id="3237195at2"/>
<evidence type="ECO:0000256" key="1">
    <source>
        <dbReference type="ARBA" id="ARBA00023015"/>
    </source>
</evidence>
<keyword evidence="2 4" id="KW-0238">DNA-binding</keyword>
<dbReference type="AlphaFoldDB" id="A0A1B7LVL6"/>
<evidence type="ECO:0000313" key="7">
    <source>
        <dbReference type="Proteomes" id="UP000078292"/>
    </source>
</evidence>
<evidence type="ECO:0000313" key="6">
    <source>
        <dbReference type="EMBL" id="OAV53921.1"/>
    </source>
</evidence>
<dbReference type="Gene3D" id="1.10.357.10">
    <property type="entry name" value="Tetracycline Repressor, domain 2"/>
    <property type="match status" value="1"/>
</dbReference>
<comment type="caution">
    <text evidence="6">The sequence shown here is derived from an EMBL/GenBank/DDBJ whole genome shotgun (WGS) entry which is preliminary data.</text>
</comment>
<organism evidence="6 7">
    <name type="scientific">Enteractinococcus helveticum</name>
    <dbReference type="NCBI Taxonomy" id="1837282"/>
    <lineage>
        <taxon>Bacteria</taxon>
        <taxon>Bacillati</taxon>
        <taxon>Actinomycetota</taxon>
        <taxon>Actinomycetes</taxon>
        <taxon>Micrococcales</taxon>
        <taxon>Micrococcaceae</taxon>
    </lineage>
</organism>
<keyword evidence="3" id="KW-0804">Transcription</keyword>
<evidence type="ECO:0000256" key="4">
    <source>
        <dbReference type="PROSITE-ProRule" id="PRU00335"/>
    </source>
</evidence>
<evidence type="ECO:0000259" key="5">
    <source>
        <dbReference type="PROSITE" id="PS50977"/>
    </source>
</evidence>
<accession>A0A1B7LVL6</accession>
<dbReference type="PRINTS" id="PR00455">
    <property type="entry name" value="HTHTETR"/>
</dbReference>
<dbReference type="InterPro" id="IPR050109">
    <property type="entry name" value="HTH-type_TetR-like_transc_reg"/>
</dbReference>
<dbReference type="EMBL" id="LXEY01000103">
    <property type="protein sequence ID" value="OAV53921.1"/>
    <property type="molecule type" value="Genomic_DNA"/>
</dbReference>
<dbReference type="PANTHER" id="PTHR30055">
    <property type="entry name" value="HTH-TYPE TRANSCRIPTIONAL REGULATOR RUTR"/>
    <property type="match status" value="1"/>
</dbReference>
<dbReference type="GO" id="GO:0000976">
    <property type="term" value="F:transcription cis-regulatory region binding"/>
    <property type="evidence" value="ECO:0007669"/>
    <property type="project" value="TreeGrafter"/>
</dbReference>
<dbReference type="PROSITE" id="PS50977">
    <property type="entry name" value="HTH_TETR_2"/>
    <property type="match status" value="1"/>
</dbReference>
<dbReference type="PANTHER" id="PTHR30055:SF234">
    <property type="entry name" value="HTH-TYPE TRANSCRIPTIONAL REGULATOR BETI"/>
    <property type="match status" value="1"/>
</dbReference>